<evidence type="ECO:0000259" key="1">
    <source>
        <dbReference type="PROSITE" id="PS50041"/>
    </source>
</evidence>
<feature type="non-terminal residue" evidence="2">
    <location>
        <position position="248"/>
    </location>
</feature>
<dbReference type="Pfam" id="PF13385">
    <property type="entry name" value="Laminin_G_3"/>
    <property type="match status" value="1"/>
</dbReference>
<protein>
    <recommendedName>
        <fullName evidence="1">C-type lectin domain-containing protein</fullName>
    </recommendedName>
</protein>
<dbReference type="AlphaFoldDB" id="A0A383B0W9"/>
<dbReference type="InterPro" id="IPR050111">
    <property type="entry name" value="C-type_lectin/snaclec_domain"/>
</dbReference>
<organism evidence="2">
    <name type="scientific">marine metagenome</name>
    <dbReference type="NCBI Taxonomy" id="408172"/>
    <lineage>
        <taxon>unclassified sequences</taxon>
        <taxon>metagenomes</taxon>
        <taxon>ecological metagenomes</taxon>
    </lineage>
</organism>
<dbReference type="Gene3D" id="2.60.120.200">
    <property type="match status" value="1"/>
</dbReference>
<dbReference type="InterPro" id="IPR016186">
    <property type="entry name" value="C-type_lectin-like/link_sf"/>
</dbReference>
<dbReference type="PANTHER" id="PTHR22803">
    <property type="entry name" value="MANNOSE, PHOSPHOLIPASE, LECTIN RECEPTOR RELATED"/>
    <property type="match status" value="1"/>
</dbReference>
<sequence length="248" mass="27937">AGKIHFQISDGLLEFSLSGNSPTDQWFSHVFQTDTWTHIAFVYEGPNNRALLYINGILSQEVNYGSTRAADIGNFQFGNWSNSRPFDGMIDDFRIWNDSRTVSEIENNMFNELSGDEDGLIGYWKFDAGEGEILYDHSGNANHGDINGAAWTAAWDNPDFTFLGNFGGNQYFLSEYTLTWESAHSYLTDNFFDAHLATITSEEENTFLANAISVTGWIGFTDEEVEGDFRWVTGEDVVYTNWGGNEPN</sequence>
<dbReference type="SUPFAM" id="SSF56436">
    <property type="entry name" value="C-type lectin-like"/>
    <property type="match status" value="1"/>
</dbReference>
<feature type="non-terminal residue" evidence="2">
    <location>
        <position position="1"/>
    </location>
</feature>
<dbReference type="Gene3D" id="3.10.100.10">
    <property type="entry name" value="Mannose-Binding Protein A, subunit A"/>
    <property type="match status" value="1"/>
</dbReference>
<evidence type="ECO:0000313" key="2">
    <source>
        <dbReference type="EMBL" id="SVE13836.1"/>
    </source>
</evidence>
<reference evidence="2" key="1">
    <citation type="submission" date="2018-05" db="EMBL/GenBank/DDBJ databases">
        <authorList>
            <person name="Lanie J.A."/>
            <person name="Ng W.-L."/>
            <person name="Kazmierczak K.M."/>
            <person name="Andrzejewski T.M."/>
            <person name="Davidsen T.M."/>
            <person name="Wayne K.J."/>
            <person name="Tettelin H."/>
            <person name="Glass J.I."/>
            <person name="Rusch D."/>
            <person name="Podicherti R."/>
            <person name="Tsui H.-C.T."/>
            <person name="Winkler M.E."/>
        </authorList>
    </citation>
    <scope>NUCLEOTIDE SEQUENCE</scope>
</reference>
<accession>A0A383B0W9</accession>
<dbReference type="InterPro" id="IPR016187">
    <property type="entry name" value="CTDL_fold"/>
</dbReference>
<proteinExistence type="predicted"/>
<name>A0A383B0W9_9ZZZZ</name>
<dbReference type="Pfam" id="PF00059">
    <property type="entry name" value="Lectin_C"/>
    <property type="match status" value="1"/>
</dbReference>
<gene>
    <name evidence="2" type="ORF">METZ01_LOCUS466690</name>
</gene>
<dbReference type="InterPro" id="IPR013320">
    <property type="entry name" value="ConA-like_dom_sf"/>
</dbReference>
<feature type="domain" description="C-type lectin" evidence="1">
    <location>
        <begin position="166"/>
        <end position="248"/>
    </location>
</feature>
<dbReference type="SUPFAM" id="SSF49899">
    <property type="entry name" value="Concanavalin A-like lectins/glucanases"/>
    <property type="match status" value="1"/>
</dbReference>
<dbReference type="PROSITE" id="PS50041">
    <property type="entry name" value="C_TYPE_LECTIN_2"/>
    <property type="match status" value="1"/>
</dbReference>
<dbReference type="EMBL" id="UINC01196707">
    <property type="protein sequence ID" value="SVE13836.1"/>
    <property type="molecule type" value="Genomic_DNA"/>
</dbReference>
<dbReference type="InterPro" id="IPR001304">
    <property type="entry name" value="C-type_lectin-like"/>
</dbReference>